<feature type="region of interest" description="Disordered" evidence="1">
    <location>
        <begin position="229"/>
        <end position="276"/>
    </location>
</feature>
<proteinExistence type="predicted"/>
<protein>
    <submittedName>
        <fullName evidence="3">DUF3105 domain-containing protein</fullName>
    </submittedName>
</protein>
<feature type="compositionally biased region" description="Low complexity" evidence="1">
    <location>
        <begin position="255"/>
        <end position="264"/>
    </location>
</feature>
<keyword evidence="2" id="KW-1133">Transmembrane helix</keyword>
<dbReference type="RefSeq" id="WP_349297885.1">
    <property type="nucleotide sequence ID" value="NZ_JBEDNQ010000003.1"/>
</dbReference>
<evidence type="ECO:0000313" key="4">
    <source>
        <dbReference type="Proteomes" id="UP001494902"/>
    </source>
</evidence>
<organism evidence="3 4">
    <name type="scientific">Pseudonocardia nematodicida</name>
    <dbReference type="NCBI Taxonomy" id="1206997"/>
    <lineage>
        <taxon>Bacteria</taxon>
        <taxon>Bacillati</taxon>
        <taxon>Actinomycetota</taxon>
        <taxon>Actinomycetes</taxon>
        <taxon>Pseudonocardiales</taxon>
        <taxon>Pseudonocardiaceae</taxon>
        <taxon>Pseudonocardia</taxon>
    </lineage>
</organism>
<keyword evidence="2" id="KW-0472">Membrane</keyword>
<comment type="caution">
    <text evidence="3">The sequence shown here is derived from an EMBL/GenBank/DDBJ whole genome shotgun (WGS) entry which is preliminary data.</text>
</comment>
<dbReference type="EMBL" id="JBEDNQ010000003">
    <property type="protein sequence ID" value="MEQ3550840.1"/>
    <property type="molecule type" value="Genomic_DNA"/>
</dbReference>
<feature type="transmembrane region" description="Helical" evidence="2">
    <location>
        <begin position="23"/>
        <end position="47"/>
    </location>
</feature>
<evidence type="ECO:0000256" key="2">
    <source>
        <dbReference type="SAM" id="Phobius"/>
    </source>
</evidence>
<keyword evidence="2" id="KW-0812">Transmembrane</keyword>
<evidence type="ECO:0000313" key="3">
    <source>
        <dbReference type="EMBL" id="MEQ3550840.1"/>
    </source>
</evidence>
<reference evidence="3 4" key="1">
    <citation type="submission" date="2024-03" db="EMBL/GenBank/DDBJ databases">
        <title>Draft genome sequence of Pseudonocardia nematodicida JCM 31783.</title>
        <authorList>
            <person name="Butdee W."/>
            <person name="Duangmal K."/>
        </authorList>
    </citation>
    <scope>NUCLEOTIDE SEQUENCE [LARGE SCALE GENOMIC DNA]</scope>
    <source>
        <strain evidence="3 4">JCM 31783</strain>
    </source>
</reference>
<gene>
    <name evidence="3" type="ORF">WIS52_10185</name>
</gene>
<accession>A0ABV1K8N4</accession>
<dbReference type="Pfam" id="PF11303">
    <property type="entry name" value="DUF3105"/>
    <property type="match status" value="1"/>
</dbReference>
<sequence>MASGKSSGKKRPPSLGPVNQRQIPWMMIAAITVLVLLAGAFIGYPLVQRSQNAQWTPTEENQNPATAIEGVISQEFEGLQHVLGFQRVAYQHSPPMGGAHDGFWAACNGVVYPEPVRSENLVHSLEHGAVWIAYNPDLVDEAGQAALRDRVEGQPYTVMSPYPDLDAPISLQSWGNQLKVDAADDERIDQFIRSLRLNRFTHPEVGATCDVGAGGGFDQDAPPAFEAIPPQEAIDRETVFPENEGADLGAPVPDGAVPGEQPVPEEQPAPAPAPGQ</sequence>
<evidence type="ECO:0000256" key="1">
    <source>
        <dbReference type="SAM" id="MobiDB-lite"/>
    </source>
</evidence>
<keyword evidence="4" id="KW-1185">Reference proteome</keyword>
<name>A0ABV1K8N4_9PSEU</name>
<feature type="compositionally biased region" description="Pro residues" evidence="1">
    <location>
        <begin position="265"/>
        <end position="276"/>
    </location>
</feature>
<dbReference type="InterPro" id="IPR021454">
    <property type="entry name" value="DUF3105"/>
</dbReference>
<dbReference type="Proteomes" id="UP001494902">
    <property type="component" value="Unassembled WGS sequence"/>
</dbReference>